<dbReference type="InterPro" id="IPR005084">
    <property type="entry name" value="CBM6"/>
</dbReference>
<dbReference type="EMBL" id="SOMN01000002">
    <property type="protein sequence ID" value="TFE30865.1"/>
    <property type="molecule type" value="Genomic_DNA"/>
</dbReference>
<dbReference type="Gene3D" id="2.60.120.260">
    <property type="entry name" value="Galactose-binding domain-like"/>
    <property type="match status" value="1"/>
</dbReference>
<dbReference type="Pfam" id="PF17189">
    <property type="entry name" value="Glyco_hydro_30C"/>
    <property type="match status" value="1"/>
</dbReference>
<dbReference type="AlphaFoldDB" id="A0A4Y8M7R0"/>
<dbReference type="PANTHER" id="PTHR11069:SF23">
    <property type="entry name" value="LYSOSOMAL ACID GLUCOSYLCERAMIDASE"/>
    <property type="match status" value="1"/>
</dbReference>
<dbReference type="Gene3D" id="2.60.40.1180">
    <property type="entry name" value="Golgi alpha-mannosidase II"/>
    <property type="match status" value="1"/>
</dbReference>
<evidence type="ECO:0000313" key="7">
    <source>
        <dbReference type="Proteomes" id="UP000297900"/>
    </source>
</evidence>
<keyword evidence="7" id="KW-1185">Reference proteome</keyword>
<dbReference type="SMART" id="SM00606">
    <property type="entry name" value="CBD_IV"/>
    <property type="match status" value="1"/>
</dbReference>
<protein>
    <submittedName>
        <fullName evidence="6">Carbohydrate-binding protein</fullName>
    </submittedName>
</protein>
<dbReference type="InterPro" id="IPR001139">
    <property type="entry name" value="Glyco_hydro_30"/>
</dbReference>
<dbReference type="InterPro" id="IPR017853">
    <property type="entry name" value="GH"/>
</dbReference>
<accession>A0A4Y8M7R0</accession>
<dbReference type="PROSITE" id="PS51175">
    <property type="entry name" value="CBM6"/>
    <property type="match status" value="1"/>
</dbReference>
<dbReference type="Gene3D" id="3.20.20.80">
    <property type="entry name" value="Glycosidases"/>
    <property type="match status" value="1"/>
</dbReference>
<gene>
    <name evidence="6" type="ORF">E2980_03555</name>
</gene>
<dbReference type="Pfam" id="PF02055">
    <property type="entry name" value="Glyco_hydro_30"/>
    <property type="match status" value="1"/>
</dbReference>
<keyword evidence="4" id="KW-0326">Glycosidase</keyword>
<dbReference type="SUPFAM" id="SSF49785">
    <property type="entry name" value="Galactose-binding domain-like"/>
    <property type="match status" value="1"/>
</dbReference>
<dbReference type="OrthoDB" id="9805821at2"/>
<dbReference type="GO" id="GO:0004348">
    <property type="term" value="F:glucosylceramidase activity"/>
    <property type="evidence" value="ECO:0007669"/>
    <property type="project" value="InterPro"/>
</dbReference>
<dbReference type="InterPro" id="IPR008979">
    <property type="entry name" value="Galactose-bd-like_sf"/>
</dbReference>
<proteinExistence type="inferred from homology"/>
<dbReference type="SUPFAM" id="SSF51445">
    <property type="entry name" value="(Trans)glycosidases"/>
    <property type="match status" value="1"/>
</dbReference>
<dbReference type="PANTHER" id="PTHR11069">
    <property type="entry name" value="GLUCOSYLCERAMIDASE"/>
    <property type="match status" value="1"/>
</dbReference>
<dbReference type="InterPro" id="IPR013780">
    <property type="entry name" value="Glyco_hydro_b"/>
</dbReference>
<dbReference type="InterPro" id="IPR059177">
    <property type="entry name" value="GH29D-like_dom"/>
</dbReference>
<evidence type="ECO:0000256" key="4">
    <source>
        <dbReference type="RuleBase" id="RU361188"/>
    </source>
</evidence>
<name>A0A4Y8M7R0_9BACL</name>
<reference evidence="6 7" key="1">
    <citation type="submission" date="2019-03" db="EMBL/GenBank/DDBJ databases">
        <title>Cohnella endophytica sp. nov., a novel endophytic bacterium isolated from bark of Sonneratia apetala.</title>
        <authorList>
            <person name="Tuo L."/>
        </authorList>
    </citation>
    <scope>NUCLEOTIDE SEQUENCE [LARGE SCALE GENOMIC DNA]</scope>
    <source>
        <strain evidence="6 7">CCTCC AB 208254</strain>
    </source>
</reference>
<evidence type="ECO:0000259" key="5">
    <source>
        <dbReference type="PROSITE" id="PS51175"/>
    </source>
</evidence>
<dbReference type="Proteomes" id="UP000297900">
    <property type="component" value="Unassembled WGS sequence"/>
</dbReference>
<keyword evidence="2" id="KW-0732">Signal</keyword>
<dbReference type="Pfam" id="PF03422">
    <property type="entry name" value="CBM_6"/>
    <property type="match status" value="1"/>
</dbReference>
<feature type="domain" description="CBM6" evidence="5">
    <location>
        <begin position="612"/>
        <end position="730"/>
    </location>
</feature>
<dbReference type="GO" id="GO:0030246">
    <property type="term" value="F:carbohydrate binding"/>
    <property type="evidence" value="ECO:0007669"/>
    <property type="project" value="InterPro"/>
</dbReference>
<evidence type="ECO:0000256" key="1">
    <source>
        <dbReference type="ARBA" id="ARBA00005382"/>
    </source>
</evidence>
<comment type="caution">
    <text evidence="6">The sequence shown here is derived from an EMBL/GenBank/DDBJ whole genome shotgun (WGS) entry which is preliminary data.</text>
</comment>
<dbReference type="GO" id="GO:0006680">
    <property type="term" value="P:glucosylceramide catabolic process"/>
    <property type="evidence" value="ECO:0007669"/>
    <property type="project" value="TreeGrafter"/>
</dbReference>
<evidence type="ECO:0000256" key="3">
    <source>
        <dbReference type="ARBA" id="ARBA00022801"/>
    </source>
</evidence>
<sequence>MTNKGVVAMTTRKVIVGSCLLVLAAGVAIGYTAMKRTKDTMDEPNASKSAEVWYTSESGKHQLDKQSNLLFQPIGSTKEDIRTFILDDSITYQPYFGMGSSLEESTVYNLMRMSKKNREKVLKYLMDPVDGLGWNVMRITLGTSDFTGREWYSYNDNPPKGTDVHMEHFSIQKDIDYQIVPVIKQALSYNPNLKIIASAWSVPAWMKDSGRLDGGPTKSGKIKSEYLQALALYYRKAIEAYDKQGIPIYAIGLQNEPGIHVDYPMTEFSLQQQIDFLKLLKKEFNSTEHGKKINTQVWVNEFNIFDWEQQNNQIYNDPEAYALSDGTSFHDYWGYLSSMSEAYEAHPDKPIYMTERSVWGTKGADRIIQYFRNYARSYNAWVTLLDSRGKPNVSSTKAGRTLVTINADDPDDYTINFESYMMGNFTKFIERGALRLESNYFDSNFDVFEAKMTGEEEKRPDVSNIAFKNPDGTIVMVIVNNSSLSEEFRVLYANGELPVVIPEKTVATISWKAWSSGKLQERAKIPTMTPDGGKVFGEVTVNLASETEGASIRYTLDGSFPTGSSELYTGPITLTGASANKEIKAITIKEGLSDSIVKTGKFEFVLPSGIPGQIEAEAYMATNDGQMEKSSEGGSNVGWIDSGDWMNYPVDVKNTGLYKVSYRIAGMNAQGTIELRENDTTLVSTEVENTGGWQNWKTIESKPVKLSEGQRILQIYFKGSGFNINWFKLEPIVYNKETK</sequence>
<dbReference type="InterPro" id="IPR033453">
    <property type="entry name" value="Glyco_hydro_30_TIM-barrel"/>
</dbReference>
<dbReference type="CDD" id="cd04080">
    <property type="entry name" value="CBM6_cellulase-like"/>
    <property type="match status" value="1"/>
</dbReference>
<dbReference type="GO" id="GO:0016020">
    <property type="term" value="C:membrane"/>
    <property type="evidence" value="ECO:0007669"/>
    <property type="project" value="GOC"/>
</dbReference>
<dbReference type="InterPro" id="IPR006584">
    <property type="entry name" value="Cellulose-bd_IV"/>
</dbReference>
<dbReference type="InterPro" id="IPR033452">
    <property type="entry name" value="GH30_C"/>
</dbReference>
<dbReference type="Pfam" id="PF13290">
    <property type="entry name" value="CHB_HEX_C_1"/>
    <property type="match status" value="1"/>
</dbReference>
<evidence type="ECO:0000256" key="2">
    <source>
        <dbReference type="ARBA" id="ARBA00022729"/>
    </source>
</evidence>
<comment type="similarity">
    <text evidence="1 4">Belongs to the glycosyl hydrolase 30 family.</text>
</comment>
<keyword evidence="3 4" id="KW-0378">Hydrolase</keyword>
<organism evidence="6 7">
    <name type="scientific">Cohnella luojiensis</name>
    <dbReference type="NCBI Taxonomy" id="652876"/>
    <lineage>
        <taxon>Bacteria</taxon>
        <taxon>Bacillati</taxon>
        <taxon>Bacillota</taxon>
        <taxon>Bacilli</taxon>
        <taxon>Bacillales</taxon>
        <taxon>Paenibacillaceae</taxon>
        <taxon>Cohnella</taxon>
    </lineage>
</organism>
<evidence type="ECO:0000313" key="6">
    <source>
        <dbReference type="EMBL" id="TFE30865.1"/>
    </source>
</evidence>